<dbReference type="STRING" id="341036.SAMN05660649_04316"/>
<dbReference type="Pfam" id="PF01381">
    <property type="entry name" value="HTH_3"/>
    <property type="match status" value="1"/>
</dbReference>
<dbReference type="RefSeq" id="WP_092474250.1">
    <property type="nucleotide sequence ID" value="NZ_FOOX01000020.1"/>
</dbReference>
<dbReference type="SUPFAM" id="SSF47413">
    <property type="entry name" value="lambda repressor-like DNA-binding domains"/>
    <property type="match status" value="1"/>
</dbReference>
<evidence type="ECO:0000259" key="2">
    <source>
        <dbReference type="PROSITE" id="PS50943"/>
    </source>
</evidence>
<dbReference type="InterPro" id="IPR001387">
    <property type="entry name" value="Cro/C1-type_HTH"/>
</dbReference>
<dbReference type="PROSITE" id="PS50943">
    <property type="entry name" value="HTH_CROC1"/>
    <property type="match status" value="1"/>
</dbReference>
<name>A0A1I2YB17_9FIRM</name>
<evidence type="ECO:0000313" key="4">
    <source>
        <dbReference type="Proteomes" id="UP000199337"/>
    </source>
</evidence>
<accession>A0A1I2YB17</accession>
<gene>
    <name evidence="3" type="ORF">SAMN05660649_04316</name>
</gene>
<dbReference type="AlphaFoldDB" id="A0A1I2YB17"/>
<dbReference type="PANTHER" id="PTHR46797">
    <property type="entry name" value="HTH-TYPE TRANSCRIPTIONAL REGULATOR"/>
    <property type="match status" value="1"/>
</dbReference>
<dbReference type="GO" id="GO:0005829">
    <property type="term" value="C:cytosol"/>
    <property type="evidence" value="ECO:0007669"/>
    <property type="project" value="TreeGrafter"/>
</dbReference>
<dbReference type="GO" id="GO:0003677">
    <property type="term" value="F:DNA binding"/>
    <property type="evidence" value="ECO:0007669"/>
    <property type="project" value="UniProtKB-KW"/>
</dbReference>
<keyword evidence="4" id="KW-1185">Reference proteome</keyword>
<dbReference type="Gene3D" id="1.10.260.40">
    <property type="entry name" value="lambda repressor-like DNA-binding domains"/>
    <property type="match status" value="1"/>
</dbReference>
<evidence type="ECO:0000313" key="3">
    <source>
        <dbReference type="EMBL" id="SFH22156.1"/>
    </source>
</evidence>
<dbReference type="SMART" id="SM00530">
    <property type="entry name" value="HTH_XRE"/>
    <property type="match status" value="1"/>
</dbReference>
<dbReference type="Proteomes" id="UP000199337">
    <property type="component" value="Unassembled WGS sequence"/>
</dbReference>
<dbReference type="EMBL" id="FOOX01000020">
    <property type="protein sequence ID" value="SFH22156.1"/>
    <property type="molecule type" value="Genomic_DNA"/>
</dbReference>
<sequence length="113" mass="12734">MDINEHIIKLRKEKGYSTTRLAKLAGIAQSTLREIELGNTSPTFDTIRKISIALGVPPFVFAIDPDFQPPELSEFLLAGTSLEFRRIVLKLKQLPPDKLKILESVLDTWVESN</sequence>
<evidence type="ECO:0000256" key="1">
    <source>
        <dbReference type="ARBA" id="ARBA00023125"/>
    </source>
</evidence>
<dbReference type="GO" id="GO:0003700">
    <property type="term" value="F:DNA-binding transcription factor activity"/>
    <property type="evidence" value="ECO:0007669"/>
    <property type="project" value="TreeGrafter"/>
</dbReference>
<dbReference type="CDD" id="cd00093">
    <property type="entry name" value="HTH_XRE"/>
    <property type="match status" value="1"/>
</dbReference>
<dbReference type="OrthoDB" id="1684348at2"/>
<keyword evidence="1" id="KW-0238">DNA-binding</keyword>
<feature type="domain" description="HTH cro/C1-type" evidence="2">
    <location>
        <begin position="7"/>
        <end position="61"/>
    </location>
</feature>
<reference evidence="4" key="1">
    <citation type="submission" date="2016-10" db="EMBL/GenBank/DDBJ databases">
        <authorList>
            <person name="Varghese N."/>
            <person name="Submissions S."/>
        </authorList>
    </citation>
    <scope>NUCLEOTIDE SEQUENCE [LARGE SCALE GENOMIC DNA]</scope>
    <source>
        <strain evidence="4">DSM 17038</strain>
    </source>
</reference>
<dbReference type="InterPro" id="IPR050807">
    <property type="entry name" value="TransReg_Diox_bact_type"/>
</dbReference>
<proteinExistence type="predicted"/>
<protein>
    <submittedName>
        <fullName evidence="3">Helix-turn-helix</fullName>
    </submittedName>
</protein>
<dbReference type="PANTHER" id="PTHR46797:SF1">
    <property type="entry name" value="METHYLPHOSPHONATE SYNTHASE"/>
    <property type="match status" value="1"/>
</dbReference>
<organism evidence="3 4">
    <name type="scientific">Desulfotruncus arcticus DSM 17038</name>
    <dbReference type="NCBI Taxonomy" id="1121424"/>
    <lineage>
        <taxon>Bacteria</taxon>
        <taxon>Bacillati</taxon>
        <taxon>Bacillota</taxon>
        <taxon>Clostridia</taxon>
        <taxon>Eubacteriales</taxon>
        <taxon>Desulfallaceae</taxon>
        <taxon>Desulfotruncus</taxon>
    </lineage>
</organism>
<dbReference type="InterPro" id="IPR010982">
    <property type="entry name" value="Lambda_DNA-bd_dom_sf"/>
</dbReference>